<dbReference type="Proteomes" id="UP001302249">
    <property type="component" value="Chromosome"/>
</dbReference>
<dbReference type="Gene3D" id="2.160.20.10">
    <property type="entry name" value="Single-stranded right-handed beta-helix, Pectin lyase-like"/>
    <property type="match status" value="1"/>
</dbReference>
<dbReference type="RefSeq" id="WP_313912812.1">
    <property type="nucleotide sequence ID" value="NZ_CP135076.1"/>
</dbReference>
<dbReference type="SMART" id="SM00710">
    <property type="entry name" value="PbH1"/>
    <property type="match status" value="5"/>
</dbReference>
<keyword evidence="2" id="KW-0378">Hydrolase</keyword>
<feature type="domain" description="Rhamnogalacturonase A/B/Epimerase-like pectate lyase" evidence="1">
    <location>
        <begin position="46"/>
        <end position="120"/>
    </location>
</feature>
<dbReference type="GO" id="GO:0016787">
    <property type="term" value="F:hydrolase activity"/>
    <property type="evidence" value="ECO:0007669"/>
    <property type="project" value="UniProtKB-KW"/>
</dbReference>
<dbReference type="InterPro" id="IPR006626">
    <property type="entry name" value="PbH1"/>
</dbReference>
<dbReference type="PANTHER" id="PTHR31339">
    <property type="entry name" value="PECTIN LYASE-RELATED"/>
    <property type="match status" value="1"/>
</dbReference>
<dbReference type="InterPro" id="IPR051801">
    <property type="entry name" value="GH28_Enzymes"/>
</dbReference>
<gene>
    <name evidence="2" type="ORF">RPR59_07890</name>
</gene>
<dbReference type="InterPro" id="IPR024535">
    <property type="entry name" value="RHGA/B-epi-like_pectate_lyase"/>
</dbReference>
<dbReference type="PANTHER" id="PTHR31339:SF9">
    <property type="entry name" value="PLASMIN AND FIBRONECTIN-BINDING PROTEIN A"/>
    <property type="match status" value="1"/>
</dbReference>
<sequence>MTAETTLPTGMFASRRTVTMGLGGALLGAPALARATTGAPRGAGGWIDIRRFGAKGDGTAIDSGAINQAIEAATRAGGGTVVVPPGRYLCFSIRLKSNVTIILSAGSVIEAADPDRHSGSYDPPENYMEERFQDFGITHVHNSLFYGDGVENVAIVGQGLIHGVGLDRAEPVGSRWHGDKGWISAKALGITPKQAALRNPKEHEVIGRGNKTIGLINCRNVLLRDFTVLKGGHFCVIAHGVTHMTIDNLTIDTDRDGIDIDCCRDVRVTHCTVNSPKDDAIVLKSSYALGRKVMCEDISVLGCKTSGYAMGSVLDGTYRPSEYDAPDKLGPLGRIKMGTETNGGFRNILISDCTCEHSRGILIGIVDGGLMENVMVSDIVMRDPVNHPLFVHLSGRSRAPQGTGIGTIRHVTFANVTVTGAKTPYACGVSGLPGHRIEDVTFSGIRVSGEGGGTDADAARVPEERPTASLEVSFLGTLPASGFYARHAERLTLRDFDVTLARPDARPAVLLDDVQGAIVDGLVSSRARQDAVTTRGSSNVAVGAVQRMG</sequence>
<dbReference type="InterPro" id="IPR011050">
    <property type="entry name" value="Pectin_lyase_fold/virulence"/>
</dbReference>
<evidence type="ECO:0000313" key="3">
    <source>
        <dbReference type="Proteomes" id="UP001302249"/>
    </source>
</evidence>
<organism evidence="2 3">
    <name type="scientific">Stakelama saccharophila</name>
    <dbReference type="NCBI Taxonomy" id="3075605"/>
    <lineage>
        <taxon>Bacteria</taxon>
        <taxon>Pseudomonadati</taxon>
        <taxon>Pseudomonadota</taxon>
        <taxon>Alphaproteobacteria</taxon>
        <taxon>Sphingomonadales</taxon>
        <taxon>Sphingomonadaceae</taxon>
        <taxon>Stakelama</taxon>
    </lineage>
</organism>
<protein>
    <submittedName>
        <fullName evidence="2">Glycosyl hydrolase family 28-related protein</fullName>
    </submittedName>
</protein>
<keyword evidence="3" id="KW-1185">Reference proteome</keyword>
<dbReference type="EMBL" id="CP135076">
    <property type="protein sequence ID" value="WNO52403.1"/>
    <property type="molecule type" value="Genomic_DNA"/>
</dbReference>
<evidence type="ECO:0000313" key="2">
    <source>
        <dbReference type="EMBL" id="WNO52403.1"/>
    </source>
</evidence>
<dbReference type="Pfam" id="PF12708">
    <property type="entry name" value="Pect-lyase_RHGA_epim"/>
    <property type="match status" value="1"/>
</dbReference>
<dbReference type="SUPFAM" id="SSF51126">
    <property type="entry name" value="Pectin lyase-like"/>
    <property type="match status" value="1"/>
</dbReference>
<evidence type="ECO:0000259" key="1">
    <source>
        <dbReference type="Pfam" id="PF12708"/>
    </source>
</evidence>
<name>A0ABZ0B689_9SPHN</name>
<reference evidence="2 3" key="1">
    <citation type="submission" date="2023-09" db="EMBL/GenBank/DDBJ databases">
        <authorList>
            <person name="Rey-Velasco X."/>
        </authorList>
    </citation>
    <scope>NUCLEOTIDE SEQUENCE [LARGE SCALE GENOMIC DNA]</scope>
    <source>
        <strain evidence="2 3">W311</strain>
    </source>
</reference>
<proteinExistence type="predicted"/>
<dbReference type="InterPro" id="IPR012334">
    <property type="entry name" value="Pectin_lyas_fold"/>
</dbReference>
<accession>A0ABZ0B689</accession>